<keyword evidence="3" id="KW-1185">Reference proteome</keyword>
<name>A0A8J6HEC0_TENMO</name>
<sequence length="1149" mass="128872">MNLIQDLLLDVRIVHVVCAGGIESSGPRLLIWQDLSRVLFIKILAVEDASPLGWSCWPLSSQKVQRLTNTVGEERNERENSGKRGHSSAYWWGCVLGGDNQANGAGGALWGFKRMEGPRPSETSVKTTKTEKTPTQTFQIRLFGAGCPLPESFQRSRQLIVSTSLVQNVIEPFDPRHHNIEEWLDAIDEFKAIYDWDDRTNSHFALNKLSGPAEVWYRGLPSRVFSWDQWREKLLATSKIKRNLLDAMCEMMACEPDQFETLYEYCFQKMPLINRLKIPMNGEDQVSLIIGAIQDEHLKFAIEASGITDPNELAMHFKTLDKKETQPKRLISDIINISLCAYGLPDRIENKLSYGFLEKYVAHNSRLKTLHDSTIPVEYKVTALISIDNVAKEIDLYIVDKCVMGVEILVGQNFTELPEIYYKKTGKVNVGTNDPKATQQLLALLDEFSMCIGNDMSEVGKTSTTEMHIKLTTMQPIAYRPRRYSDSERINIRKIVDKYLRNGIIQESTSSYASPVLLVGKKHGEQRLCVDYRALNKITIKDKYPIRLNKDHLSRLAGYSWFISLDLYSDARGDAGGSFALLAGSPMPARLERTGEKQRTAQPSGSTTKVVARELANPGEIRATDWSNADQPSHTVTAAHTSTTLASVAGVRRVRTRGRGACLNRPARMGVTLGVTSFRPVFVGINMDSKKNQLENEESFETNDSAKKEVTEQDKQEREMAVAKMPGLLVLEVEKTLGRNLPRKLSLNLGLTKTGGSHSEPASPGLPSPGQNSGCVNLKWDDAVGRSKYKVGEYTSVTGQIAPETPTPTAGKTKAFQSSKQETTTFLTPKMQERPIKKRKAAASPSPNEDRAGNFNKRVTDRLVAQAGKLSKIVKDTYHPRKDLKTVVESLVSLVAQLRVGNTPQDSEEESLQEAERSKADIQAEGKVNQKDCATQTTEGKREDDIVNKKDCATQTTEWEQKDDEVELLRQRTKNPESALDLFETAKRKWPEDVFLKTKVVHLHSLKQWADPLVFFVADNKAAKTDEVLKKLGETHMGLKKVIEEERLKNGNIIGSKSVTYMLNGDEKLEEIRMRCLVEMDHTLTVKEAWDEALKAARKVVDTITNTGQKHAVLTVLNGQGELWRKTLECAMIDIEMSIDRKEDICADR</sequence>
<dbReference type="EMBL" id="JABDTM020020002">
    <property type="protein sequence ID" value="KAH0817240.1"/>
    <property type="molecule type" value="Genomic_DNA"/>
</dbReference>
<feature type="region of interest" description="Disordered" evidence="1">
    <location>
        <begin position="800"/>
        <end position="854"/>
    </location>
</feature>
<feature type="compositionally biased region" description="Basic and acidic residues" evidence="1">
    <location>
        <begin position="704"/>
        <end position="716"/>
    </location>
</feature>
<feature type="region of interest" description="Disordered" evidence="1">
    <location>
        <begin position="902"/>
        <end position="942"/>
    </location>
</feature>
<dbReference type="InterPro" id="IPR053134">
    <property type="entry name" value="RNA-dir_DNA_polymerase"/>
</dbReference>
<dbReference type="AlphaFoldDB" id="A0A8J6HEC0"/>
<feature type="region of interest" description="Disordered" evidence="1">
    <location>
        <begin position="752"/>
        <end position="773"/>
    </location>
</feature>
<organism evidence="2 3">
    <name type="scientific">Tenebrio molitor</name>
    <name type="common">Yellow mealworm beetle</name>
    <dbReference type="NCBI Taxonomy" id="7067"/>
    <lineage>
        <taxon>Eukaryota</taxon>
        <taxon>Metazoa</taxon>
        <taxon>Ecdysozoa</taxon>
        <taxon>Arthropoda</taxon>
        <taxon>Hexapoda</taxon>
        <taxon>Insecta</taxon>
        <taxon>Pterygota</taxon>
        <taxon>Neoptera</taxon>
        <taxon>Endopterygota</taxon>
        <taxon>Coleoptera</taxon>
        <taxon>Polyphaga</taxon>
        <taxon>Cucujiformia</taxon>
        <taxon>Tenebrionidae</taxon>
        <taxon>Tenebrio</taxon>
    </lineage>
</organism>
<comment type="caution">
    <text evidence="2">The sequence shown here is derived from an EMBL/GenBank/DDBJ whole genome shotgun (WGS) entry which is preliminary data.</text>
</comment>
<dbReference type="SUPFAM" id="SSF56672">
    <property type="entry name" value="DNA/RNA polymerases"/>
    <property type="match status" value="1"/>
</dbReference>
<accession>A0A8J6HEC0</accession>
<feature type="region of interest" description="Disordered" evidence="1">
    <location>
        <begin position="693"/>
        <end position="716"/>
    </location>
</feature>
<dbReference type="InterPro" id="IPR043502">
    <property type="entry name" value="DNA/RNA_pol_sf"/>
</dbReference>
<evidence type="ECO:0000256" key="1">
    <source>
        <dbReference type="SAM" id="MobiDB-lite"/>
    </source>
</evidence>
<dbReference type="GO" id="GO:0071897">
    <property type="term" value="P:DNA biosynthetic process"/>
    <property type="evidence" value="ECO:0007669"/>
    <property type="project" value="UniProtKB-ARBA"/>
</dbReference>
<evidence type="ECO:0000313" key="2">
    <source>
        <dbReference type="EMBL" id="KAH0817240.1"/>
    </source>
</evidence>
<dbReference type="PANTHER" id="PTHR24559">
    <property type="entry name" value="TRANSPOSON TY3-I GAG-POL POLYPROTEIN"/>
    <property type="match status" value="1"/>
</dbReference>
<reference evidence="2" key="2">
    <citation type="submission" date="2021-08" db="EMBL/GenBank/DDBJ databases">
        <authorList>
            <person name="Eriksson T."/>
        </authorList>
    </citation>
    <scope>NUCLEOTIDE SEQUENCE</scope>
    <source>
        <strain evidence="2">Stoneville</strain>
        <tissue evidence="2">Whole head</tissue>
    </source>
</reference>
<dbReference type="Gene3D" id="3.10.10.10">
    <property type="entry name" value="HIV Type 1 Reverse Transcriptase, subunit A, domain 1"/>
    <property type="match status" value="1"/>
</dbReference>
<feature type="compositionally biased region" description="Basic and acidic residues" evidence="1">
    <location>
        <begin position="914"/>
        <end position="930"/>
    </location>
</feature>
<gene>
    <name evidence="2" type="ORF">GEV33_005551</name>
</gene>
<protein>
    <submittedName>
        <fullName evidence="2">Uncharacterized protein</fullName>
    </submittedName>
</protein>
<reference evidence="2" key="1">
    <citation type="journal article" date="2020" name="J Insects Food Feed">
        <title>The yellow mealworm (Tenebrio molitor) genome: a resource for the emerging insects as food and feed industry.</title>
        <authorList>
            <person name="Eriksson T."/>
            <person name="Andere A."/>
            <person name="Kelstrup H."/>
            <person name="Emery V."/>
            <person name="Picard C."/>
        </authorList>
    </citation>
    <scope>NUCLEOTIDE SEQUENCE</scope>
    <source>
        <strain evidence="2">Stoneville</strain>
        <tissue evidence="2">Whole head</tissue>
    </source>
</reference>
<proteinExistence type="predicted"/>
<feature type="compositionally biased region" description="Polar residues" evidence="1">
    <location>
        <begin position="807"/>
        <end position="827"/>
    </location>
</feature>
<dbReference type="Proteomes" id="UP000719412">
    <property type="component" value="Unassembled WGS sequence"/>
</dbReference>
<evidence type="ECO:0000313" key="3">
    <source>
        <dbReference type="Proteomes" id="UP000719412"/>
    </source>
</evidence>
<dbReference type="PANTHER" id="PTHR24559:SF444">
    <property type="entry name" value="REVERSE TRANSCRIPTASE DOMAIN-CONTAINING PROTEIN"/>
    <property type="match status" value="1"/>
</dbReference>